<dbReference type="InterPro" id="IPR000467">
    <property type="entry name" value="G_patch_dom"/>
</dbReference>
<dbReference type="GO" id="GO:0003676">
    <property type="term" value="F:nucleic acid binding"/>
    <property type="evidence" value="ECO:0007669"/>
    <property type="project" value="InterPro"/>
</dbReference>
<dbReference type="SMART" id="SM00443">
    <property type="entry name" value="G_patch"/>
    <property type="match status" value="1"/>
</dbReference>
<proteinExistence type="predicted"/>
<evidence type="ECO:0000259" key="1">
    <source>
        <dbReference type="PROSITE" id="PS50174"/>
    </source>
</evidence>
<evidence type="ECO:0000313" key="2">
    <source>
        <dbReference type="EMBL" id="CAE2238721.1"/>
    </source>
</evidence>
<name>A0A7S4MRI6_9EUKA</name>
<gene>
    <name evidence="2" type="ORF">VSP0166_LOCUS16640</name>
</gene>
<reference evidence="2" key="1">
    <citation type="submission" date="2021-01" db="EMBL/GenBank/DDBJ databases">
        <authorList>
            <person name="Corre E."/>
            <person name="Pelletier E."/>
            <person name="Niang G."/>
            <person name="Scheremetjew M."/>
            <person name="Finn R."/>
            <person name="Kale V."/>
            <person name="Holt S."/>
            <person name="Cochrane G."/>
            <person name="Meng A."/>
            <person name="Brown T."/>
            <person name="Cohen L."/>
        </authorList>
    </citation>
    <scope>NUCLEOTIDE SEQUENCE</scope>
    <source>
        <strain evidence="2">DIVA3 518/3/11/1/6</strain>
    </source>
</reference>
<dbReference type="AlphaFoldDB" id="A0A7S4MRI6"/>
<sequence>MLAMDPVCRKEFVLEGTEVAEMIEEEKEKVAITGEEVSLFYDQFVERTQELQPPSTIAGSNSSGNSAVSENTYFCEICDLEIELSKKTDHTLSVSHQMHRNKDRVLKQSYVIPTGNPGYQILLKNGWNEKGLGRQENGALAPVKTILKNDRLGIGIKPICPPKVTHTNALNPPRRANLYHRTIPRNLDQMDVFSALEALETTEEQKYAVSVRHRSLLLKRDRLKHNLLYQEIYK</sequence>
<feature type="domain" description="G-patch" evidence="1">
    <location>
        <begin position="114"/>
        <end position="159"/>
    </location>
</feature>
<dbReference type="PANTHER" id="PTHR20923:SF1">
    <property type="entry name" value="G PATCH DOMAIN AND ANKYRIN REPEAT-CONTAINING PROTEIN 1"/>
    <property type="match status" value="1"/>
</dbReference>
<dbReference type="EMBL" id="HBKP01023821">
    <property type="protein sequence ID" value="CAE2238721.1"/>
    <property type="molecule type" value="Transcribed_RNA"/>
</dbReference>
<organism evidence="2">
    <name type="scientific">Vannella robusta</name>
    <dbReference type="NCBI Taxonomy" id="1487602"/>
    <lineage>
        <taxon>Eukaryota</taxon>
        <taxon>Amoebozoa</taxon>
        <taxon>Discosea</taxon>
        <taxon>Flabellinia</taxon>
        <taxon>Vannellidae</taxon>
        <taxon>Vannella</taxon>
    </lineage>
</organism>
<accession>A0A7S4MRI6</accession>
<dbReference type="PROSITE" id="PS50174">
    <property type="entry name" value="G_PATCH"/>
    <property type="match status" value="1"/>
</dbReference>
<protein>
    <recommendedName>
        <fullName evidence="1">G-patch domain-containing protein</fullName>
    </recommendedName>
</protein>
<dbReference type="PANTHER" id="PTHR20923">
    <property type="entry name" value="BAT4 PROTEIN-RELATED"/>
    <property type="match status" value="1"/>
</dbReference>
<dbReference type="InterPro" id="IPR039146">
    <property type="entry name" value="GPANK1"/>
</dbReference>
<dbReference type="Pfam" id="PF01585">
    <property type="entry name" value="G-patch"/>
    <property type="match status" value="1"/>
</dbReference>